<dbReference type="PROSITE" id="PS01137">
    <property type="entry name" value="TATD_1"/>
    <property type="match status" value="1"/>
</dbReference>
<dbReference type="Gene3D" id="3.20.20.140">
    <property type="entry name" value="Metal-dependent hydrolases"/>
    <property type="match status" value="1"/>
</dbReference>
<dbReference type="PANTHER" id="PTHR46124:SF2">
    <property type="entry name" value="D-AMINOACYL-TRNA DEACYLASE"/>
    <property type="match status" value="1"/>
</dbReference>
<dbReference type="PIRSF" id="PIRSF005902">
    <property type="entry name" value="DNase_TatD"/>
    <property type="match status" value="1"/>
</dbReference>
<comment type="similarity">
    <text evidence="1">Belongs to the metallo-dependent hydrolases superfamily. TatD-type hydrolase family.</text>
</comment>
<dbReference type="InterPro" id="IPR001130">
    <property type="entry name" value="TatD-like"/>
</dbReference>
<organism evidence="4 5">
    <name type="scientific">Borrelia parkeri SLO</name>
    <dbReference type="NCBI Taxonomy" id="1313294"/>
    <lineage>
        <taxon>Bacteria</taxon>
        <taxon>Pseudomonadati</taxon>
        <taxon>Spirochaetota</taxon>
        <taxon>Spirochaetia</taxon>
        <taxon>Spirochaetales</taxon>
        <taxon>Borreliaceae</taxon>
        <taxon>Borrelia</taxon>
    </lineage>
</organism>
<sequence length="281" mass="32211">MLPLLTILITLKKDGCMNLNFERSIFLEKLIDTHVHFNELKKNSIDIHYLINECLKNGFSYFLDIGLHPSDFYERKQLLNTYPNISLTVGIHPLNKALRDDFELIESILKKENVVAVGEIGLDYFKGDNKSEQIEALNIQLDLASKYKKPVILHVRDAYDDIYNIIKSSNFINRGILHCYSGNYEYAKKFIDFGFKISFAGNLTFKNSEPLRGVLKKLNIEDILIETDSPFLAPVPLRGKINAPCFLGYTCLEIAKIKNCDVDSVIVALYDNFKDLFNDLI</sequence>
<accession>A0ABN4C6Y2</accession>
<evidence type="ECO:0000256" key="1">
    <source>
        <dbReference type="ARBA" id="ARBA00009275"/>
    </source>
</evidence>
<dbReference type="EC" id="3.1.-.-" evidence="4"/>
<dbReference type="NCBIfam" id="TIGR00010">
    <property type="entry name" value="YchF/TatD family DNA exonuclease"/>
    <property type="match status" value="1"/>
</dbReference>
<dbReference type="Pfam" id="PF01026">
    <property type="entry name" value="TatD_DNase"/>
    <property type="match status" value="1"/>
</dbReference>
<dbReference type="InterPro" id="IPR032466">
    <property type="entry name" value="Metal_Hydrolase"/>
</dbReference>
<dbReference type="Proteomes" id="UP000019331">
    <property type="component" value="Chromosome"/>
</dbReference>
<dbReference type="GO" id="GO:0016787">
    <property type="term" value="F:hydrolase activity"/>
    <property type="evidence" value="ECO:0007669"/>
    <property type="project" value="UniProtKB-KW"/>
</dbReference>
<dbReference type="PROSITE" id="PS01090">
    <property type="entry name" value="TATD_2"/>
    <property type="match status" value="1"/>
</dbReference>
<evidence type="ECO:0000313" key="5">
    <source>
        <dbReference type="Proteomes" id="UP000019331"/>
    </source>
</evidence>
<dbReference type="PANTHER" id="PTHR46124">
    <property type="entry name" value="D-AMINOACYL-TRNA DEACYLASE"/>
    <property type="match status" value="1"/>
</dbReference>
<dbReference type="EMBL" id="CP005851">
    <property type="protein sequence ID" value="AHH09752.1"/>
    <property type="molecule type" value="Genomic_DNA"/>
</dbReference>
<evidence type="ECO:0000256" key="3">
    <source>
        <dbReference type="ARBA" id="ARBA00022801"/>
    </source>
</evidence>
<name>A0ABN4C6Y2_BORPR</name>
<keyword evidence="5" id="KW-1185">Reference proteome</keyword>
<dbReference type="InterPro" id="IPR015991">
    <property type="entry name" value="TatD/YcfH-like"/>
</dbReference>
<gene>
    <name evidence="4" type="ORF">BPA_0072300</name>
</gene>
<proteinExistence type="inferred from homology"/>
<evidence type="ECO:0000313" key="4">
    <source>
        <dbReference type="EMBL" id="AHH09752.1"/>
    </source>
</evidence>
<keyword evidence="2" id="KW-0479">Metal-binding</keyword>
<evidence type="ECO:0000256" key="2">
    <source>
        <dbReference type="ARBA" id="ARBA00022723"/>
    </source>
</evidence>
<dbReference type="SUPFAM" id="SSF51556">
    <property type="entry name" value="Metallo-dependent hydrolases"/>
    <property type="match status" value="1"/>
</dbReference>
<keyword evidence="3 4" id="KW-0378">Hydrolase</keyword>
<dbReference type="CDD" id="cd01310">
    <property type="entry name" value="TatD_DNAse"/>
    <property type="match status" value="1"/>
</dbReference>
<protein>
    <submittedName>
        <fullName evidence="4">DNase, TatD family</fullName>
        <ecNumber evidence="4">3.1.-.-</ecNumber>
    </submittedName>
</protein>
<dbReference type="InterPro" id="IPR018228">
    <property type="entry name" value="DNase_TatD-rel_CS"/>
</dbReference>
<reference evidence="4" key="1">
    <citation type="submission" date="2016-10" db="EMBL/GenBank/DDBJ databases">
        <title>Comparative Genomics of Relapsing Fever Spirochetes.</title>
        <authorList>
            <person name="Schwan T.G."/>
            <person name="Raffel S.J."/>
            <person name="Porcella S.F."/>
            <person name="Martens C.A."/>
            <person name="Bruno D.P."/>
            <person name="Ricklefs S.M."/>
            <person name="Barbian K.B."/>
        </authorList>
    </citation>
    <scope>NUCLEOTIDE SEQUENCE</scope>
    <source>
        <strain evidence="4">SLO</strain>
    </source>
</reference>